<evidence type="ECO:0000313" key="3">
    <source>
        <dbReference type="Proteomes" id="UP000053370"/>
    </source>
</evidence>
<organism evidence="2">
    <name type="scientific">Flexilinea flocculi</name>
    <dbReference type="NCBI Taxonomy" id="1678840"/>
    <lineage>
        <taxon>Bacteria</taxon>
        <taxon>Bacillati</taxon>
        <taxon>Chloroflexota</taxon>
        <taxon>Anaerolineae</taxon>
        <taxon>Anaerolineales</taxon>
        <taxon>Anaerolineaceae</taxon>
        <taxon>Flexilinea</taxon>
    </lineage>
</organism>
<feature type="transmembrane region" description="Helical" evidence="1">
    <location>
        <begin position="9"/>
        <end position="27"/>
    </location>
</feature>
<protein>
    <submittedName>
        <fullName evidence="2">Uncharacterized membrane protein</fullName>
    </submittedName>
</protein>
<evidence type="ECO:0000313" key="2">
    <source>
        <dbReference type="EMBL" id="GAP40690.1"/>
    </source>
</evidence>
<sequence length="185" mass="19395">MAQERTQKIVITAVLGAITILLGITHWGLIPWFGGVSLTILHVPVIIGAILEGPIVGTGIGLIFGLLSMIQAAAAPAGPTDVWFTNPLLSILPRLFIGPAAWLVYRLLKRWPVPGILAGAIAGSIANTTLVLGMIGLMGLLPWKVLGSIAVINGLPEIVVSSLVSLLVIAAVRQIRIGRRQGSKI</sequence>
<gene>
    <name evidence="2" type="ORF">ATC1_13669</name>
</gene>
<name>A0A0S7BS77_9CHLR</name>
<dbReference type="PATRIC" id="fig|1678840.3.peg.2012"/>
<evidence type="ECO:0000256" key="1">
    <source>
        <dbReference type="SAM" id="Phobius"/>
    </source>
</evidence>
<dbReference type="STRING" id="1678840.ATC1_13669"/>
<dbReference type="Proteomes" id="UP000053370">
    <property type="component" value="Unassembled WGS sequence"/>
</dbReference>
<keyword evidence="3" id="KW-1185">Reference proteome</keyword>
<dbReference type="RefSeq" id="WP_082174717.1">
    <property type="nucleotide sequence ID" value="NZ_DF968181.1"/>
</dbReference>
<keyword evidence="1" id="KW-1133">Transmembrane helix</keyword>
<accession>A0A0S7BS77</accession>
<reference evidence="2" key="1">
    <citation type="journal article" date="2015" name="Genome Announc.">
        <title>Draft Genome Sequence of Anaerolineae Strain TC1, a Novel Isolate from a Methanogenic Wastewater Treatment System.</title>
        <authorList>
            <person name="Matsuura N."/>
            <person name="Tourlousse D.M."/>
            <person name="Sun L."/>
            <person name="Toyonaga M."/>
            <person name="Kuroda K."/>
            <person name="Ohashi A."/>
            <person name="Cruz R."/>
            <person name="Yamaguchi T."/>
            <person name="Sekiguchi Y."/>
        </authorList>
    </citation>
    <scope>NUCLEOTIDE SEQUENCE [LARGE SCALE GENOMIC DNA]</scope>
    <source>
        <strain evidence="2">TC1</strain>
    </source>
</reference>
<keyword evidence="1" id="KW-0472">Membrane</keyword>
<feature type="transmembrane region" description="Helical" evidence="1">
    <location>
        <begin position="149"/>
        <end position="172"/>
    </location>
</feature>
<dbReference type="OrthoDB" id="9813540at2"/>
<dbReference type="Pfam" id="PF12822">
    <property type="entry name" value="ECF_trnsprt"/>
    <property type="match status" value="1"/>
</dbReference>
<dbReference type="EMBL" id="DF968181">
    <property type="protein sequence ID" value="GAP40690.1"/>
    <property type="molecule type" value="Genomic_DNA"/>
</dbReference>
<dbReference type="InterPro" id="IPR024529">
    <property type="entry name" value="ECF_trnsprt_substrate-spec"/>
</dbReference>
<proteinExistence type="predicted"/>
<dbReference type="AlphaFoldDB" id="A0A0S7BS77"/>
<dbReference type="GO" id="GO:0022857">
    <property type="term" value="F:transmembrane transporter activity"/>
    <property type="evidence" value="ECO:0007669"/>
    <property type="project" value="InterPro"/>
</dbReference>
<feature type="transmembrane region" description="Helical" evidence="1">
    <location>
        <begin position="117"/>
        <end position="143"/>
    </location>
</feature>
<keyword evidence="1" id="KW-0812">Transmembrane</keyword>
<dbReference type="Gene3D" id="1.10.1760.20">
    <property type="match status" value="1"/>
</dbReference>